<feature type="domain" description="HTH merR-type" evidence="5">
    <location>
        <begin position="15"/>
        <end position="84"/>
    </location>
</feature>
<evidence type="ECO:0000256" key="1">
    <source>
        <dbReference type="ARBA" id="ARBA00023015"/>
    </source>
</evidence>
<name>A0ABT6NJS6_9BACT</name>
<dbReference type="SMART" id="SM00422">
    <property type="entry name" value="HTH_MERR"/>
    <property type="match status" value="1"/>
</dbReference>
<dbReference type="RefSeq" id="WP_136966096.1">
    <property type="nucleotide sequence ID" value="NZ_JARZHI010000002.1"/>
</dbReference>
<keyword evidence="7" id="KW-1185">Reference proteome</keyword>
<evidence type="ECO:0000313" key="7">
    <source>
        <dbReference type="Proteomes" id="UP001160301"/>
    </source>
</evidence>
<dbReference type="PANTHER" id="PTHR30204:SF90">
    <property type="entry name" value="HTH-TYPE TRANSCRIPTIONAL ACTIVATOR MTA"/>
    <property type="match status" value="1"/>
</dbReference>
<evidence type="ECO:0000256" key="3">
    <source>
        <dbReference type="ARBA" id="ARBA00023159"/>
    </source>
</evidence>
<keyword evidence="1" id="KW-0805">Transcription regulation</keyword>
<dbReference type="PRINTS" id="PR00040">
    <property type="entry name" value="HTHMERR"/>
</dbReference>
<dbReference type="PANTHER" id="PTHR30204">
    <property type="entry name" value="REDOX-CYCLING DRUG-SENSING TRANSCRIPTIONAL ACTIVATOR SOXR"/>
    <property type="match status" value="1"/>
</dbReference>
<dbReference type="EMBL" id="JARZHI010000002">
    <property type="protein sequence ID" value="MDI1428495.1"/>
    <property type="molecule type" value="Genomic_DNA"/>
</dbReference>
<comment type="caution">
    <text evidence="6">The sequence shown here is derived from an EMBL/GenBank/DDBJ whole genome shotgun (WGS) entry which is preliminary data.</text>
</comment>
<keyword evidence="2" id="KW-0238">DNA-binding</keyword>
<dbReference type="InterPro" id="IPR012925">
    <property type="entry name" value="TipAS_dom"/>
</dbReference>
<gene>
    <name evidence="6" type="ORF">QHF89_03295</name>
</gene>
<dbReference type="Pfam" id="PF13411">
    <property type="entry name" value="MerR_1"/>
    <property type="match status" value="1"/>
</dbReference>
<evidence type="ECO:0000313" key="6">
    <source>
        <dbReference type="EMBL" id="MDI1428495.1"/>
    </source>
</evidence>
<sequence length="257" mass="28808">MAAGERKDKGAKKRAWKVGELAKATGTSIRTLHWYDEIGLLSPSDHSRAGYRLYGEGDVARLQQILSLRQLGMSLDEIRALLARSDVSPLSIVHMHITRLQEQMELTRKLLGRLEALAAWFAKSERVSADELLKTIEVMNMIENYYTKEQLAELEARRQAFGEEAMQAVQAEWPALIAKVRAEMEKGTPPEDPAVQALAGRWMELVEMFTGGNPEIRRSLETMYKNEPGLAAQQGHDPALYDYVRRAQAARKGGTSA</sequence>
<dbReference type="Proteomes" id="UP001160301">
    <property type="component" value="Unassembled WGS sequence"/>
</dbReference>
<dbReference type="SUPFAM" id="SSF89082">
    <property type="entry name" value="Antibiotic binding domain of TipA-like multidrug resistance regulators"/>
    <property type="match status" value="1"/>
</dbReference>
<keyword evidence="3" id="KW-0010">Activator</keyword>
<evidence type="ECO:0000259" key="5">
    <source>
        <dbReference type="PROSITE" id="PS50937"/>
    </source>
</evidence>
<dbReference type="InterPro" id="IPR036244">
    <property type="entry name" value="TipA-like_antibiotic-bd"/>
</dbReference>
<organism evidence="6 7">
    <name type="scientific">Polyangium sorediatum</name>
    <dbReference type="NCBI Taxonomy" id="889274"/>
    <lineage>
        <taxon>Bacteria</taxon>
        <taxon>Pseudomonadati</taxon>
        <taxon>Myxococcota</taxon>
        <taxon>Polyangia</taxon>
        <taxon>Polyangiales</taxon>
        <taxon>Polyangiaceae</taxon>
        <taxon>Polyangium</taxon>
    </lineage>
</organism>
<reference evidence="6 7" key="1">
    <citation type="submission" date="2023-04" db="EMBL/GenBank/DDBJ databases">
        <title>The genome sequence of Polyangium sorediatum DSM14670.</title>
        <authorList>
            <person name="Zhang X."/>
        </authorList>
    </citation>
    <scope>NUCLEOTIDE SEQUENCE [LARGE SCALE GENOMIC DNA]</scope>
    <source>
        <strain evidence="6 7">DSM 14670</strain>
    </source>
</reference>
<dbReference type="Gene3D" id="1.10.1660.10">
    <property type="match status" value="1"/>
</dbReference>
<accession>A0ABT6NJS6</accession>
<dbReference type="CDD" id="cd01106">
    <property type="entry name" value="HTH_TipAL-Mta"/>
    <property type="match status" value="1"/>
</dbReference>
<dbReference type="InterPro" id="IPR047057">
    <property type="entry name" value="MerR_fam"/>
</dbReference>
<dbReference type="Pfam" id="PF07739">
    <property type="entry name" value="TipAS"/>
    <property type="match status" value="1"/>
</dbReference>
<dbReference type="Gene3D" id="1.10.490.50">
    <property type="entry name" value="Antibiotic binding domain of TipA-like multidrug resistance regulators"/>
    <property type="match status" value="1"/>
</dbReference>
<evidence type="ECO:0000256" key="2">
    <source>
        <dbReference type="ARBA" id="ARBA00023125"/>
    </source>
</evidence>
<keyword evidence="4" id="KW-0804">Transcription</keyword>
<dbReference type="InterPro" id="IPR009061">
    <property type="entry name" value="DNA-bd_dom_put_sf"/>
</dbReference>
<dbReference type="InterPro" id="IPR000551">
    <property type="entry name" value="MerR-type_HTH_dom"/>
</dbReference>
<proteinExistence type="predicted"/>
<dbReference type="SUPFAM" id="SSF46955">
    <property type="entry name" value="Putative DNA-binding domain"/>
    <property type="match status" value="1"/>
</dbReference>
<protein>
    <submittedName>
        <fullName evidence="6">MerR family transcriptional regulator</fullName>
    </submittedName>
</protein>
<evidence type="ECO:0000256" key="4">
    <source>
        <dbReference type="ARBA" id="ARBA00023163"/>
    </source>
</evidence>
<dbReference type="PROSITE" id="PS50937">
    <property type="entry name" value="HTH_MERR_2"/>
    <property type="match status" value="1"/>
</dbReference>